<dbReference type="Gene3D" id="1.10.1760.20">
    <property type="match status" value="1"/>
</dbReference>
<dbReference type="GO" id="GO:0005886">
    <property type="term" value="C:plasma membrane"/>
    <property type="evidence" value="ECO:0007669"/>
    <property type="project" value="UniProtKB-SubCell"/>
</dbReference>
<evidence type="ECO:0000256" key="2">
    <source>
        <dbReference type="PIRNR" id="PIRNR016661"/>
    </source>
</evidence>
<evidence type="ECO:0000256" key="3">
    <source>
        <dbReference type="SAM" id="Phobius"/>
    </source>
</evidence>
<protein>
    <recommendedName>
        <fullName evidence="2">Biotin transporter</fullName>
    </recommendedName>
</protein>
<keyword evidence="5" id="KW-1185">Reference proteome</keyword>
<dbReference type="RefSeq" id="WP_215625298.1">
    <property type="nucleotide sequence ID" value="NZ_CP067089.2"/>
</dbReference>
<dbReference type="PANTHER" id="PTHR34295:SF1">
    <property type="entry name" value="BIOTIN TRANSPORTER BIOY"/>
    <property type="match status" value="1"/>
</dbReference>
<dbReference type="AlphaFoldDB" id="A0A7T7XKL4"/>
<keyword evidence="2" id="KW-0813">Transport</keyword>
<gene>
    <name evidence="4" type="ORF">JFL75_13700</name>
</gene>
<name>A0A7T7XKL4_9SPIR</name>
<feature type="transmembrane region" description="Helical" evidence="3">
    <location>
        <begin position="156"/>
        <end position="183"/>
    </location>
</feature>
<dbReference type="Pfam" id="PF02632">
    <property type="entry name" value="BioY"/>
    <property type="match status" value="1"/>
</dbReference>
<accession>A0A7T7XKL4</accession>
<reference evidence="4" key="1">
    <citation type="submission" date="2021-01" db="EMBL/GenBank/DDBJ databases">
        <title>Description of Breznakiella homolactica.</title>
        <authorList>
            <person name="Song Y."/>
            <person name="Brune A."/>
        </authorList>
    </citation>
    <scope>NUCLEOTIDE SEQUENCE</scope>
    <source>
        <strain evidence="4">RmG30</strain>
    </source>
</reference>
<keyword evidence="3" id="KW-1133">Transmembrane helix</keyword>
<organism evidence="4 5">
    <name type="scientific">Breznakiella homolactica</name>
    <dbReference type="NCBI Taxonomy" id="2798577"/>
    <lineage>
        <taxon>Bacteria</taxon>
        <taxon>Pseudomonadati</taxon>
        <taxon>Spirochaetota</taxon>
        <taxon>Spirochaetia</taxon>
        <taxon>Spirochaetales</taxon>
        <taxon>Breznakiellaceae</taxon>
        <taxon>Breznakiella</taxon>
    </lineage>
</organism>
<feature type="transmembrane region" description="Helical" evidence="3">
    <location>
        <begin position="102"/>
        <end position="122"/>
    </location>
</feature>
<sequence>MENTTAAPAAVNPKRKAVFGLVHTALFAALIAGGTFIAIPLPFSPVPIVLQNFFALLSGLVLGPFLGAAAVALYLLAGALGAPIFAGAAGGFVQFLQPSGGFLWGYLLGAIAAGLITGCPVARRNVSRIRIAAAAVAGLLLVYIPGIIQLKFVLDIGWAGAATAGFLPFIIGDAVKGAAAVLITPRLRRIVSDQVHG</sequence>
<proteinExistence type="inferred from homology"/>
<feature type="transmembrane region" description="Helical" evidence="3">
    <location>
        <begin position="49"/>
        <end position="66"/>
    </location>
</feature>
<dbReference type="GO" id="GO:0015225">
    <property type="term" value="F:biotin transmembrane transporter activity"/>
    <property type="evidence" value="ECO:0007669"/>
    <property type="project" value="UniProtKB-UniRule"/>
</dbReference>
<dbReference type="PIRSF" id="PIRSF016661">
    <property type="entry name" value="BioY"/>
    <property type="match status" value="1"/>
</dbReference>
<feature type="transmembrane region" description="Helical" evidence="3">
    <location>
        <begin position="21"/>
        <end position="43"/>
    </location>
</feature>
<evidence type="ECO:0000256" key="1">
    <source>
        <dbReference type="ARBA" id="ARBA00010692"/>
    </source>
</evidence>
<dbReference type="EMBL" id="CP067089">
    <property type="protein sequence ID" value="QQO07992.1"/>
    <property type="molecule type" value="Genomic_DNA"/>
</dbReference>
<keyword evidence="2" id="KW-1003">Cell membrane</keyword>
<dbReference type="Proteomes" id="UP000595917">
    <property type="component" value="Chromosome"/>
</dbReference>
<dbReference type="InterPro" id="IPR003784">
    <property type="entry name" value="BioY"/>
</dbReference>
<feature type="transmembrane region" description="Helical" evidence="3">
    <location>
        <begin position="73"/>
        <end position="96"/>
    </location>
</feature>
<evidence type="ECO:0000313" key="5">
    <source>
        <dbReference type="Proteomes" id="UP000595917"/>
    </source>
</evidence>
<keyword evidence="3" id="KW-0812">Transmembrane</keyword>
<comment type="similarity">
    <text evidence="1 2">Belongs to the BioY family.</text>
</comment>
<dbReference type="KEGG" id="bhc:JFL75_13700"/>
<feature type="transmembrane region" description="Helical" evidence="3">
    <location>
        <begin position="129"/>
        <end position="150"/>
    </location>
</feature>
<comment type="subcellular location">
    <subcellularLocation>
        <location evidence="2">Cell membrane</location>
        <topology evidence="2">Multi-pass membrane protein</topology>
    </subcellularLocation>
</comment>
<dbReference type="PANTHER" id="PTHR34295">
    <property type="entry name" value="BIOTIN TRANSPORTER BIOY"/>
    <property type="match status" value="1"/>
</dbReference>
<keyword evidence="2 3" id="KW-0472">Membrane</keyword>
<evidence type="ECO:0000313" key="4">
    <source>
        <dbReference type="EMBL" id="QQO07992.1"/>
    </source>
</evidence>